<evidence type="ECO:0008006" key="4">
    <source>
        <dbReference type="Google" id="ProtNLM"/>
    </source>
</evidence>
<feature type="region of interest" description="Disordered" evidence="1">
    <location>
        <begin position="288"/>
        <end position="336"/>
    </location>
</feature>
<sequence length="336" mass="39180">MKKASSSSIKTTNIKIQNTFEKSEETVKIVVSTQGNQQENFKISIKKHQKIIQGTVSLIFEQTKDLRCFTRLLHEKLKNMSEVKKAIVWKLGFDGLMQIPPMNVPHKLLKDALTIKPKKKIGAAFSLNASGDLFPKKVNFKELSEENKELYRRFHRKILKNLADEMMDIGVDTDQDRLIFKKIFILYIQMTFLLPTTINKVSPIHMPLIFRLANIREWNWGSHVLDFIIKGISQRHLKKKKSIDGCLCALMIIYFHETKYKNKNADDRELLVQRIKAEHDGHMGIVKREDLKKKLKKMKEKEKKEKKEKDKKKKESSSESDIAISLSMSLNKTQRK</sequence>
<proteinExistence type="predicted"/>
<evidence type="ECO:0000313" key="3">
    <source>
        <dbReference type="Proteomes" id="UP000289738"/>
    </source>
</evidence>
<dbReference type="PANTHER" id="PTHR34835">
    <property type="entry name" value="OS07G0283600 PROTEIN-RELATED"/>
    <property type="match status" value="1"/>
</dbReference>
<name>A0A445ARV7_ARAHY</name>
<accession>A0A445ARV7</accession>
<dbReference type="AlphaFoldDB" id="A0A445ARV7"/>
<dbReference type="EMBL" id="SDMP01000011">
    <property type="protein sequence ID" value="RYR29178.1"/>
    <property type="molecule type" value="Genomic_DNA"/>
</dbReference>
<dbReference type="Proteomes" id="UP000289738">
    <property type="component" value="Chromosome B01"/>
</dbReference>
<feature type="compositionally biased region" description="Polar residues" evidence="1">
    <location>
        <begin position="326"/>
        <end position="336"/>
    </location>
</feature>
<keyword evidence="3" id="KW-1185">Reference proteome</keyword>
<gene>
    <name evidence="2" type="ORF">Ahy_B01g053508</name>
</gene>
<evidence type="ECO:0000256" key="1">
    <source>
        <dbReference type="SAM" id="MobiDB-lite"/>
    </source>
</evidence>
<organism evidence="2 3">
    <name type="scientific">Arachis hypogaea</name>
    <name type="common">Peanut</name>
    <dbReference type="NCBI Taxonomy" id="3818"/>
    <lineage>
        <taxon>Eukaryota</taxon>
        <taxon>Viridiplantae</taxon>
        <taxon>Streptophyta</taxon>
        <taxon>Embryophyta</taxon>
        <taxon>Tracheophyta</taxon>
        <taxon>Spermatophyta</taxon>
        <taxon>Magnoliopsida</taxon>
        <taxon>eudicotyledons</taxon>
        <taxon>Gunneridae</taxon>
        <taxon>Pentapetalae</taxon>
        <taxon>rosids</taxon>
        <taxon>fabids</taxon>
        <taxon>Fabales</taxon>
        <taxon>Fabaceae</taxon>
        <taxon>Papilionoideae</taxon>
        <taxon>50 kb inversion clade</taxon>
        <taxon>dalbergioids sensu lato</taxon>
        <taxon>Dalbergieae</taxon>
        <taxon>Pterocarpus clade</taxon>
        <taxon>Arachis</taxon>
    </lineage>
</organism>
<comment type="caution">
    <text evidence="2">The sequence shown here is derived from an EMBL/GenBank/DDBJ whole genome shotgun (WGS) entry which is preliminary data.</text>
</comment>
<evidence type="ECO:0000313" key="2">
    <source>
        <dbReference type="EMBL" id="RYR29178.1"/>
    </source>
</evidence>
<protein>
    <recommendedName>
        <fullName evidence="4">DUF1985 domain-containing protein</fullName>
    </recommendedName>
</protein>
<feature type="compositionally biased region" description="Basic and acidic residues" evidence="1">
    <location>
        <begin position="299"/>
        <end position="317"/>
    </location>
</feature>
<reference evidence="2 3" key="1">
    <citation type="submission" date="2019-01" db="EMBL/GenBank/DDBJ databases">
        <title>Sequencing of cultivated peanut Arachis hypogaea provides insights into genome evolution and oil improvement.</title>
        <authorList>
            <person name="Chen X."/>
        </authorList>
    </citation>
    <scope>NUCLEOTIDE SEQUENCE [LARGE SCALE GENOMIC DNA]</scope>
    <source>
        <strain evidence="3">cv. Fuhuasheng</strain>
        <tissue evidence="2">Leaves</tissue>
    </source>
</reference>